<evidence type="ECO:0000313" key="1">
    <source>
        <dbReference type="EMBL" id="KAI8001504.1"/>
    </source>
</evidence>
<comment type="caution">
    <text evidence="1">The sequence shown here is derived from an EMBL/GenBank/DDBJ whole genome shotgun (WGS) entry which is preliminary data.</text>
</comment>
<sequence length="71" mass="7815">METTHYSMSYIFSLPTASRNLGWLWVVFGYILKASIVSALSALALKPSDSDLGALQQLLVDQPNIPKEEGM</sequence>
<dbReference type="EMBL" id="CM045765">
    <property type="protein sequence ID" value="KAI8001504.1"/>
    <property type="molecule type" value="Genomic_DNA"/>
</dbReference>
<dbReference type="Proteomes" id="UP001060215">
    <property type="component" value="Chromosome 8"/>
</dbReference>
<proteinExistence type="predicted"/>
<accession>A0ACC0GKX8</accession>
<keyword evidence="2" id="KW-1185">Reference proteome</keyword>
<organism evidence="1 2">
    <name type="scientific">Camellia lanceoleosa</name>
    <dbReference type="NCBI Taxonomy" id="1840588"/>
    <lineage>
        <taxon>Eukaryota</taxon>
        <taxon>Viridiplantae</taxon>
        <taxon>Streptophyta</taxon>
        <taxon>Embryophyta</taxon>
        <taxon>Tracheophyta</taxon>
        <taxon>Spermatophyta</taxon>
        <taxon>Magnoliopsida</taxon>
        <taxon>eudicotyledons</taxon>
        <taxon>Gunneridae</taxon>
        <taxon>Pentapetalae</taxon>
        <taxon>asterids</taxon>
        <taxon>Ericales</taxon>
        <taxon>Theaceae</taxon>
        <taxon>Camellia</taxon>
    </lineage>
</organism>
<reference evidence="1 2" key="1">
    <citation type="journal article" date="2022" name="Plant J.">
        <title>Chromosome-level genome of Camellia lanceoleosa provides a valuable resource for understanding genome evolution and self-incompatibility.</title>
        <authorList>
            <person name="Gong W."/>
            <person name="Xiao S."/>
            <person name="Wang L."/>
            <person name="Liao Z."/>
            <person name="Chang Y."/>
            <person name="Mo W."/>
            <person name="Hu G."/>
            <person name="Li W."/>
            <person name="Zhao G."/>
            <person name="Zhu H."/>
            <person name="Hu X."/>
            <person name="Ji K."/>
            <person name="Xiang X."/>
            <person name="Song Q."/>
            <person name="Yuan D."/>
            <person name="Jin S."/>
            <person name="Zhang L."/>
        </authorList>
    </citation>
    <scope>NUCLEOTIDE SEQUENCE [LARGE SCALE GENOMIC DNA]</scope>
    <source>
        <strain evidence="1">SQ_2022a</strain>
    </source>
</reference>
<gene>
    <name evidence="1" type="ORF">LOK49_LG09G02685</name>
</gene>
<evidence type="ECO:0000313" key="2">
    <source>
        <dbReference type="Proteomes" id="UP001060215"/>
    </source>
</evidence>
<protein>
    <submittedName>
        <fullName evidence="1">Uncharacterized protein</fullName>
    </submittedName>
</protein>
<name>A0ACC0GKX8_9ERIC</name>